<reference evidence="7 8" key="1">
    <citation type="submission" date="2019-12" db="EMBL/GenBank/DDBJ databases">
        <authorList>
            <person name="Alioto T."/>
            <person name="Alioto T."/>
            <person name="Gomez Garrido J."/>
        </authorList>
    </citation>
    <scope>NUCLEOTIDE SEQUENCE [LARGE SCALE GENOMIC DNA]</scope>
</reference>
<feature type="domain" description="Protein kinase" evidence="6">
    <location>
        <begin position="1"/>
        <end position="136"/>
    </location>
</feature>
<keyword evidence="2" id="KW-0808">Transferase</keyword>
<keyword evidence="8" id="KW-1185">Reference proteome</keyword>
<protein>
    <submittedName>
        <fullName evidence="7">Mitogen-activated kinase kinase kinase YODA</fullName>
    </submittedName>
</protein>
<dbReference type="EMBL" id="CACTIH010004145">
    <property type="protein sequence ID" value="CAA2989737.1"/>
    <property type="molecule type" value="Genomic_DNA"/>
</dbReference>
<evidence type="ECO:0000313" key="7">
    <source>
        <dbReference type="EMBL" id="CAA2989737.1"/>
    </source>
</evidence>
<dbReference type="GO" id="GO:0005737">
    <property type="term" value="C:cytoplasm"/>
    <property type="evidence" value="ECO:0007669"/>
    <property type="project" value="TreeGrafter"/>
</dbReference>
<dbReference type="GO" id="GO:0004709">
    <property type="term" value="F:MAP kinase kinase kinase activity"/>
    <property type="evidence" value="ECO:0007669"/>
    <property type="project" value="TreeGrafter"/>
</dbReference>
<evidence type="ECO:0000256" key="4">
    <source>
        <dbReference type="ARBA" id="ARBA00022777"/>
    </source>
</evidence>
<dbReference type="AlphaFoldDB" id="A0A8S0SEJ2"/>
<accession>A0A8S0SEJ2</accession>
<evidence type="ECO:0000259" key="6">
    <source>
        <dbReference type="PROSITE" id="PS50011"/>
    </source>
</evidence>
<evidence type="ECO:0000256" key="3">
    <source>
        <dbReference type="ARBA" id="ARBA00022741"/>
    </source>
</evidence>
<dbReference type="PROSITE" id="PS50011">
    <property type="entry name" value="PROTEIN_KINASE_DOM"/>
    <property type="match status" value="1"/>
</dbReference>
<dbReference type="GO" id="GO:0005524">
    <property type="term" value="F:ATP binding"/>
    <property type="evidence" value="ECO:0007669"/>
    <property type="project" value="UniProtKB-KW"/>
</dbReference>
<dbReference type="PANTHER" id="PTHR48016">
    <property type="entry name" value="MAP KINASE KINASE KINASE SSK2-RELATED-RELATED"/>
    <property type="match status" value="1"/>
</dbReference>
<dbReference type="SMART" id="SM00220">
    <property type="entry name" value="S_TKc"/>
    <property type="match status" value="1"/>
</dbReference>
<dbReference type="OrthoDB" id="266718at2759"/>
<proteinExistence type="inferred from homology"/>
<dbReference type="Gene3D" id="1.10.510.10">
    <property type="entry name" value="Transferase(Phosphotransferase) domain 1"/>
    <property type="match status" value="1"/>
</dbReference>
<comment type="similarity">
    <text evidence="1">Belongs to the protein kinase superfamily. STE Ser/Thr protein kinase family. MAP kinase kinase kinase subfamily.</text>
</comment>
<dbReference type="InterPro" id="IPR050538">
    <property type="entry name" value="MAP_kinase_kinase_kinase"/>
</dbReference>
<keyword evidence="3" id="KW-0547">Nucleotide-binding</keyword>
<dbReference type="Proteomes" id="UP000594638">
    <property type="component" value="Unassembled WGS sequence"/>
</dbReference>
<dbReference type="InterPro" id="IPR011009">
    <property type="entry name" value="Kinase-like_dom_sf"/>
</dbReference>
<evidence type="ECO:0000313" key="8">
    <source>
        <dbReference type="Proteomes" id="UP000594638"/>
    </source>
</evidence>
<evidence type="ECO:0000256" key="2">
    <source>
        <dbReference type="ARBA" id="ARBA00022679"/>
    </source>
</evidence>
<comment type="caution">
    <text evidence="7">The sequence shown here is derived from an EMBL/GenBank/DDBJ whole genome shotgun (WGS) entry which is preliminary data.</text>
</comment>
<dbReference type="InterPro" id="IPR000719">
    <property type="entry name" value="Prot_kinase_dom"/>
</dbReference>
<evidence type="ECO:0000256" key="5">
    <source>
        <dbReference type="ARBA" id="ARBA00022840"/>
    </source>
</evidence>
<evidence type="ECO:0000256" key="1">
    <source>
        <dbReference type="ARBA" id="ARBA00006529"/>
    </source>
</evidence>
<gene>
    <name evidence="7" type="ORF">OLEA9_A054532</name>
</gene>
<dbReference type="PANTHER" id="PTHR48016:SF5">
    <property type="entry name" value="MITOGEN-ACTIVATED PROTEIN KINASE KINASE KINASE 5"/>
    <property type="match status" value="1"/>
</dbReference>
<name>A0A8S0SEJ2_OLEEU</name>
<dbReference type="Pfam" id="PF00069">
    <property type="entry name" value="Pkinase"/>
    <property type="match status" value="1"/>
</dbReference>
<organism evidence="7 8">
    <name type="scientific">Olea europaea subsp. europaea</name>
    <dbReference type="NCBI Taxonomy" id="158383"/>
    <lineage>
        <taxon>Eukaryota</taxon>
        <taxon>Viridiplantae</taxon>
        <taxon>Streptophyta</taxon>
        <taxon>Embryophyta</taxon>
        <taxon>Tracheophyta</taxon>
        <taxon>Spermatophyta</taxon>
        <taxon>Magnoliopsida</taxon>
        <taxon>eudicotyledons</taxon>
        <taxon>Gunneridae</taxon>
        <taxon>Pentapetalae</taxon>
        <taxon>asterids</taxon>
        <taxon>lamiids</taxon>
        <taxon>Lamiales</taxon>
        <taxon>Oleaceae</taxon>
        <taxon>Oleeae</taxon>
        <taxon>Olea</taxon>
    </lineage>
</organism>
<sequence length="153" mass="16983">DIKCANLLVDAYGVVKLADFGMAKHLPEQVANLSLKGSPYWMAPELLQSSMQKRASSNLAFAVDIWSLGCTIIEMLNGKPPWSEYEGAAALFKVLKETPPIPETLSADGKDFLRCCLRRNPAERPKASFLLAHQFVKQSHKDDPLSCTHHLMD</sequence>
<keyword evidence="5" id="KW-0067">ATP-binding</keyword>
<feature type="non-terminal residue" evidence="7">
    <location>
        <position position="1"/>
    </location>
</feature>
<dbReference type="Gramene" id="OE9A054532T3">
    <property type="protein sequence ID" value="OE9A054532C3"/>
    <property type="gene ID" value="OE9A054532"/>
</dbReference>
<dbReference type="SUPFAM" id="SSF56112">
    <property type="entry name" value="Protein kinase-like (PK-like)"/>
    <property type="match status" value="1"/>
</dbReference>
<keyword evidence="4 7" id="KW-0418">Kinase</keyword>